<keyword evidence="1" id="KW-0647">Proteasome</keyword>
<dbReference type="Gene3D" id="3.60.20.10">
    <property type="entry name" value="Glutamine Phosphoribosylpyrophosphate, subunit 1, domain 1"/>
    <property type="match status" value="1"/>
</dbReference>
<proteinExistence type="predicted"/>
<evidence type="ECO:0000313" key="2">
    <source>
        <dbReference type="Proteomes" id="UP000485058"/>
    </source>
</evidence>
<dbReference type="GO" id="GO:0000502">
    <property type="term" value="C:proteasome complex"/>
    <property type="evidence" value="ECO:0007669"/>
    <property type="project" value="UniProtKB-KW"/>
</dbReference>
<dbReference type="AlphaFoldDB" id="A0A699Z8U4"/>
<dbReference type="Proteomes" id="UP000485058">
    <property type="component" value="Unassembled WGS sequence"/>
</dbReference>
<gene>
    <name evidence="1" type="ORF">HaLaN_15969</name>
</gene>
<dbReference type="EMBL" id="BLLF01001402">
    <property type="protein sequence ID" value="GFH19077.1"/>
    <property type="molecule type" value="Genomic_DNA"/>
</dbReference>
<dbReference type="SUPFAM" id="SSF56235">
    <property type="entry name" value="N-terminal nucleophile aminohydrolases (Ntn hydrolases)"/>
    <property type="match status" value="1"/>
</dbReference>
<sequence>MGADTRLLYLDVAALNYAGVMQAVRAKFPEADMIAAALELHRYGTGRSSRVITAMTMLKQHLFKAIRSGIYNDLGSGSNVDLCVITKAGATYLRNHEYLMDKTYVRKFPVVYPRGSA</sequence>
<keyword evidence="2" id="KW-1185">Reference proteome</keyword>
<organism evidence="1 2">
    <name type="scientific">Haematococcus lacustris</name>
    <name type="common">Green alga</name>
    <name type="synonym">Haematococcus pluvialis</name>
    <dbReference type="NCBI Taxonomy" id="44745"/>
    <lineage>
        <taxon>Eukaryota</taxon>
        <taxon>Viridiplantae</taxon>
        <taxon>Chlorophyta</taxon>
        <taxon>core chlorophytes</taxon>
        <taxon>Chlorophyceae</taxon>
        <taxon>CS clade</taxon>
        <taxon>Chlamydomonadales</taxon>
        <taxon>Haematococcaceae</taxon>
        <taxon>Haematococcus</taxon>
    </lineage>
</organism>
<reference evidence="1 2" key="1">
    <citation type="submission" date="2020-02" db="EMBL/GenBank/DDBJ databases">
        <title>Draft genome sequence of Haematococcus lacustris strain NIES-144.</title>
        <authorList>
            <person name="Morimoto D."/>
            <person name="Nakagawa S."/>
            <person name="Yoshida T."/>
            <person name="Sawayama S."/>
        </authorList>
    </citation>
    <scope>NUCLEOTIDE SEQUENCE [LARGE SCALE GENOMIC DNA]</scope>
    <source>
        <strain evidence="1 2">NIES-144</strain>
    </source>
</reference>
<comment type="caution">
    <text evidence="1">The sequence shown here is derived from an EMBL/GenBank/DDBJ whole genome shotgun (WGS) entry which is preliminary data.</text>
</comment>
<dbReference type="InterPro" id="IPR029055">
    <property type="entry name" value="Ntn_hydrolases_N"/>
</dbReference>
<feature type="non-terminal residue" evidence="1">
    <location>
        <position position="117"/>
    </location>
</feature>
<accession>A0A699Z8U4</accession>
<protein>
    <submittedName>
        <fullName evidence="1">Proteasome subunit beta</fullName>
    </submittedName>
</protein>
<name>A0A699Z8U4_HAELA</name>
<evidence type="ECO:0000313" key="1">
    <source>
        <dbReference type="EMBL" id="GFH19077.1"/>
    </source>
</evidence>